<feature type="region of interest" description="Disordered" evidence="1">
    <location>
        <begin position="225"/>
        <end position="248"/>
    </location>
</feature>
<proteinExistence type="predicted"/>
<dbReference type="EMBL" id="CAKOGP040000085">
    <property type="protein sequence ID" value="CAJ1929522.1"/>
    <property type="molecule type" value="Genomic_DNA"/>
</dbReference>
<gene>
    <name evidence="2" type="ORF">CYCCA115_LOCUS1702</name>
</gene>
<name>A0AAD2CF60_9STRA</name>
<keyword evidence="3" id="KW-1185">Reference proteome</keyword>
<dbReference type="Proteomes" id="UP001295423">
    <property type="component" value="Unassembled WGS sequence"/>
</dbReference>
<evidence type="ECO:0000313" key="2">
    <source>
        <dbReference type="EMBL" id="CAJ1929522.1"/>
    </source>
</evidence>
<comment type="caution">
    <text evidence="2">The sequence shown here is derived from an EMBL/GenBank/DDBJ whole genome shotgun (WGS) entry which is preliminary data.</text>
</comment>
<reference evidence="2" key="1">
    <citation type="submission" date="2023-08" db="EMBL/GenBank/DDBJ databases">
        <authorList>
            <person name="Audoor S."/>
            <person name="Bilcke G."/>
        </authorList>
    </citation>
    <scope>NUCLEOTIDE SEQUENCE</scope>
</reference>
<evidence type="ECO:0000256" key="1">
    <source>
        <dbReference type="SAM" id="MobiDB-lite"/>
    </source>
</evidence>
<accession>A0AAD2CF60</accession>
<dbReference type="AlphaFoldDB" id="A0AAD2CF60"/>
<protein>
    <submittedName>
        <fullName evidence="2">Uncharacterized protein</fullName>
    </submittedName>
</protein>
<sequence length="260" mass="28689">MTFSSLSLLTFDNVSLFKVSDTRGNGFNPSTGTGTLRINYIKESDKDGPNCRGYGQMTYHNNLSKACGLNTFIVPRFVMRIFADETDRVTFKALSGVLESNNKRNMYSMRLASSEDAGRLCYAVNLLQYGASLAEAGNPIALPDLHSIEMIAARSVIGTDQSLVERHFIWSRLIDVAKTHHNQLSSVDLCLASSLFSAALPADEDTAQTVETEETVEDIILDPNTLNTAENSEEATSNDVNISDEEYDPYEASQDWRAAF</sequence>
<organism evidence="2 3">
    <name type="scientific">Cylindrotheca closterium</name>
    <dbReference type="NCBI Taxonomy" id="2856"/>
    <lineage>
        <taxon>Eukaryota</taxon>
        <taxon>Sar</taxon>
        <taxon>Stramenopiles</taxon>
        <taxon>Ochrophyta</taxon>
        <taxon>Bacillariophyta</taxon>
        <taxon>Bacillariophyceae</taxon>
        <taxon>Bacillariophycidae</taxon>
        <taxon>Bacillariales</taxon>
        <taxon>Bacillariaceae</taxon>
        <taxon>Cylindrotheca</taxon>
    </lineage>
</organism>
<feature type="compositionally biased region" description="Polar residues" evidence="1">
    <location>
        <begin position="225"/>
        <end position="241"/>
    </location>
</feature>
<evidence type="ECO:0000313" key="3">
    <source>
        <dbReference type="Proteomes" id="UP001295423"/>
    </source>
</evidence>